<feature type="non-terminal residue" evidence="2">
    <location>
        <position position="77"/>
    </location>
</feature>
<keyword evidence="3" id="KW-1185">Reference proteome</keyword>
<sequence>MEQLTDLNPLSSPGFSRLFQLRALHGCPPLELDVELARNAQAHSEKMANENVMHHCLSRGHGENLCIREGSQPTHID</sequence>
<dbReference type="InterPro" id="IPR035940">
    <property type="entry name" value="CAP_sf"/>
</dbReference>
<accession>A0A1S8WU30</accession>
<dbReference type="Gene3D" id="3.40.33.10">
    <property type="entry name" value="CAP"/>
    <property type="match status" value="1"/>
</dbReference>
<reference evidence="2 3" key="1">
    <citation type="submission" date="2015-03" db="EMBL/GenBank/DDBJ databases">
        <title>Draft genome of the nematode, Opisthorchis viverrini.</title>
        <authorList>
            <person name="Mitreva M."/>
        </authorList>
    </citation>
    <scope>NUCLEOTIDE SEQUENCE [LARGE SCALE GENOMIC DNA]</scope>
    <source>
        <strain evidence="2">Khon Kaen</strain>
    </source>
</reference>
<proteinExistence type="predicted"/>
<feature type="domain" description="SCP" evidence="1">
    <location>
        <begin position="20"/>
        <end position="64"/>
    </location>
</feature>
<protein>
    <recommendedName>
        <fullName evidence="1">SCP domain-containing protein</fullName>
    </recommendedName>
</protein>
<dbReference type="Pfam" id="PF00188">
    <property type="entry name" value="CAP"/>
    <property type="match status" value="1"/>
</dbReference>
<evidence type="ECO:0000313" key="3">
    <source>
        <dbReference type="Proteomes" id="UP000243686"/>
    </source>
</evidence>
<dbReference type="AlphaFoldDB" id="A0A1S8WU30"/>
<dbReference type="Proteomes" id="UP000243686">
    <property type="component" value="Unassembled WGS sequence"/>
</dbReference>
<evidence type="ECO:0000313" key="2">
    <source>
        <dbReference type="EMBL" id="OON18029.1"/>
    </source>
</evidence>
<name>A0A1S8WU30_OPIVI</name>
<evidence type="ECO:0000259" key="1">
    <source>
        <dbReference type="Pfam" id="PF00188"/>
    </source>
</evidence>
<organism evidence="2 3">
    <name type="scientific">Opisthorchis viverrini</name>
    <name type="common">Southeast Asian liver fluke</name>
    <dbReference type="NCBI Taxonomy" id="6198"/>
    <lineage>
        <taxon>Eukaryota</taxon>
        <taxon>Metazoa</taxon>
        <taxon>Spiralia</taxon>
        <taxon>Lophotrochozoa</taxon>
        <taxon>Platyhelminthes</taxon>
        <taxon>Trematoda</taxon>
        <taxon>Digenea</taxon>
        <taxon>Opisthorchiida</taxon>
        <taxon>Opisthorchiata</taxon>
        <taxon>Opisthorchiidae</taxon>
        <taxon>Opisthorchis</taxon>
    </lineage>
</organism>
<dbReference type="SUPFAM" id="SSF55797">
    <property type="entry name" value="PR-1-like"/>
    <property type="match status" value="1"/>
</dbReference>
<gene>
    <name evidence="2" type="ORF">X801_06123</name>
</gene>
<dbReference type="InterPro" id="IPR014044">
    <property type="entry name" value="CAP_dom"/>
</dbReference>
<dbReference type="EMBL" id="KV894607">
    <property type="protein sequence ID" value="OON18029.1"/>
    <property type="molecule type" value="Genomic_DNA"/>
</dbReference>